<dbReference type="Proteomes" id="UP000289775">
    <property type="component" value="Unassembled WGS sequence"/>
</dbReference>
<dbReference type="PANTHER" id="PTHR36122">
    <property type="entry name" value="NICOTINAMIDE RIBOSIDE TRANSPORTER PNUC"/>
    <property type="match status" value="1"/>
</dbReference>
<feature type="transmembrane region" description="Helical" evidence="10">
    <location>
        <begin position="133"/>
        <end position="153"/>
    </location>
</feature>
<comment type="caution">
    <text evidence="11">The sequence shown here is derived from an EMBL/GenBank/DDBJ whole genome shotgun (WGS) entry which is preliminary data.</text>
</comment>
<keyword evidence="7 10" id="KW-0812">Transmembrane</keyword>
<protein>
    <recommendedName>
        <fullName evidence="4">Nicotinamide riboside transporter PnuC</fullName>
    </recommendedName>
</protein>
<evidence type="ECO:0000313" key="12">
    <source>
        <dbReference type="Proteomes" id="UP000289775"/>
    </source>
</evidence>
<keyword evidence="5" id="KW-0813">Transport</keyword>
<dbReference type="EMBL" id="JUIW01000011">
    <property type="protein sequence ID" value="RYJ41288.1"/>
    <property type="molecule type" value="Genomic_DNA"/>
</dbReference>
<dbReference type="AlphaFoldDB" id="A0A444W6I5"/>
<evidence type="ECO:0000256" key="9">
    <source>
        <dbReference type="ARBA" id="ARBA00023136"/>
    </source>
</evidence>
<reference evidence="11 12" key="1">
    <citation type="submission" date="2014-12" db="EMBL/GenBank/DDBJ databases">
        <title>Genome sequence of Flavobacterium beibuense RSKm HC5.</title>
        <authorList>
            <person name="Kim J.F."/>
            <person name="Song J.Y."/>
            <person name="Kwak M.-J."/>
            <person name="Lee S.-W."/>
        </authorList>
    </citation>
    <scope>NUCLEOTIDE SEQUENCE [LARGE SCALE GENOMIC DNA]</scope>
    <source>
        <strain evidence="11 12">RSKm HC5</strain>
    </source>
</reference>
<name>A0A444W6I5_9FLAO</name>
<keyword evidence="9 10" id="KW-0472">Membrane</keyword>
<feature type="transmembrane region" description="Helical" evidence="10">
    <location>
        <begin position="106"/>
        <end position="127"/>
    </location>
</feature>
<feature type="transmembrane region" description="Helical" evidence="10">
    <location>
        <begin position="183"/>
        <end position="200"/>
    </location>
</feature>
<keyword evidence="12" id="KW-1185">Reference proteome</keyword>
<keyword evidence="6" id="KW-1003">Cell membrane</keyword>
<evidence type="ECO:0000256" key="8">
    <source>
        <dbReference type="ARBA" id="ARBA00022989"/>
    </source>
</evidence>
<dbReference type="InterPro" id="IPR006419">
    <property type="entry name" value="NMN_transpt_PnuC"/>
</dbReference>
<sequence>MTEIFDFLFAPYKNYSTLFIVLEAMGFLFGALSVVFSARNSIWVYPTGIISIIIYVFLLYNWELYGDLIINGYYFVMSIYGWYIWSRKDSEQHTMLKISSMNAKDSLICVGIFVISVIFVSAVYIYFDRFTKWWAYVDNLTTALCFIGMWLLAKRKIENWIFLIIADIISIPLYFIKGYTLSSILYLFLTIVAIFGYLAWKKILQNNIQTA</sequence>
<feature type="transmembrane region" description="Helical" evidence="10">
    <location>
        <begin position="43"/>
        <end position="62"/>
    </location>
</feature>
<dbReference type="OrthoDB" id="9791248at2"/>
<evidence type="ECO:0000256" key="5">
    <source>
        <dbReference type="ARBA" id="ARBA00022448"/>
    </source>
</evidence>
<dbReference type="RefSeq" id="WP_129752115.1">
    <property type="nucleotide sequence ID" value="NZ_JUIW01000011.1"/>
</dbReference>
<evidence type="ECO:0000256" key="2">
    <source>
        <dbReference type="ARBA" id="ARBA00004651"/>
    </source>
</evidence>
<feature type="transmembrane region" description="Helical" evidence="10">
    <location>
        <begin position="15"/>
        <end position="36"/>
    </location>
</feature>
<accession>A0A444W6I5</accession>
<dbReference type="GO" id="GO:0034257">
    <property type="term" value="F:nicotinamide riboside transmembrane transporter activity"/>
    <property type="evidence" value="ECO:0007669"/>
    <property type="project" value="InterPro"/>
</dbReference>
<dbReference type="PANTHER" id="PTHR36122:SF2">
    <property type="entry name" value="NICOTINAMIDE RIBOSIDE TRANSPORTER PNUC"/>
    <property type="match status" value="1"/>
</dbReference>
<evidence type="ECO:0000256" key="6">
    <source>
        <dbReference type="ARBA" id="ARBA00022475"/>
    </source>
</evidence>
<evidence type="ECO:0000256" key="7">
    <source>
        <dbReference type="ARBA" id="ARBA00022692"/>
    </source>
</evidence>
<evidence type="ECO:0000256" key="1">
    <source>
        <dbReference type="ARBA" id="ARBA00002672"/>
    </source>
</evidence>
<feature type="transmembrane region" description="Helical" evidence="10">
    <location>
        <begin position="68"/>
        <end position="85"/>
    </location>
</feature>
<proteinExistence type="inferred from homology"/>
<dbReference type="Pfam" id="PF04973">
    <property type="entry name" value="NMN_transporter"/>
    <property type="match status" value="1"/>
</dbReference>
<comment type="function">
    <text evidence="1">Required for nicotinamide riboside transport across the inner membrane.</text>
</comment>
<keyword evidence="8 10" id="KW-1133">Transmembrane helix</keyword>
<evidence type="ECO:0000256" key="10">
    <source>
        <dbReference type="SAM" id="Phobius"/>
    </source>
</evidence>
<comment type="similarity">
    <text evidence="3">Belongs to the nicotinamide ribonucleoside (NR) uptake permease (TC 4.B.1) family.</text>
</comment>
<gene>
    <name evidence="11" type="ORF">NU09_3031</name>
</gene>
<evidence type="ECO:0000256" key="3">
    <source>
        <dbReference type="ARBA" id="ARBA00006669"/>
    </source>
</evidence>
<organism evidence="11 12">
    <name type="scientific">Flavobacterium beibuense</name>
    <dbReference type="NCBI Taxonomy" id="657326"/>
    <lineage>
        <taxon>Bacteria</taxon>
        <taxon>Pseudomonadati</taxon>
        <taxon>Bacteroidota</taxon>
        <taxon>Flavobacteriia</taxon>
        <taxon>Flavobacteriales</taxon>
        <taxon>Flavobacteriaceae</taxon>
        <taxon>Flavobacterium</taxon>
    </lineage>
</organism>
<evidence type="ECO:0000256" key="4">
    <source>
        <dbReference type="ARBA" id="ARBA00017522"/>
    </source>
</evidence>
<evidence type="ECO:0000313" key="11">
    <source>
        <dbReference type="EMBL" id="RYJ41288.1"/>
    </source>
</evidence>
<dbReference type="NCBIfam" id="TIGR01528">
    <property type="entry name" value="NMN_trans_PnuC"/>
    <property type="match status" value="1"/>
</dbReference>
<dbReference type="GO" id="GO:0005886">
    <property type="term" value="C:plasma membrane"/>
    <property type="evidence" value="ECO:0007669"/>
    <property type="project" value="UniProtKB-SubCell"/>
</dbReference>
<comment type="subcellular location">
    <subcellularLocation>
        <location evidence="2">Cell membrane</location>
        <topology evidence="2">Multi-pass membrane protein</topology>
    </subcellularLocation>
</comment>
<feature type="transmembrane region" description="Helical" evidence="10">
    <location>
        <begin position="160"/>
        <end position="177"/>
    </location>
</feature>